<evidence type="ECO:0000313" key="2">
    <source>
        <dbReference type="Proteomes" id="UP000030671"/>
    </source>
</evidence>
<dbReference type="EMBL" id="KI925455">
    <property type="protein sequence ID" value="ETW85780.1"/>
    <property type="molecule type" value="Genomic_DNA"/>
</dbReference>
<dbReference type="Proteomes" id="UP000030671">
    <property type="component" value="Unassembled WGS sequence"/>
</dbReference>
<dbReference type="GeneID" id="20675888"/>
<gene>
    <name evidence="1" type="ORF">HETIRDRAFT_448780</name>
</gene>
<dbReference type="HOGENOM" id="CLU_2171401_0_0_1"/>
<organism evidence="1 2">
    <name type="scientific">Heterobasidion irregulare (strain TC 32-1)</name>
    <dbReference type="NCBI Taxonomy" id="747525"/>
    <lineage>
        <taxon>Eukaryota</taxon>
        <taxon>Fungi</taxon>
        <taxon>Dikarya</taxon>
        <taxon>Basidiomycota</taxon>
        <taxon>Agaricomycotina</taxon>
        <taxon>Agaricomycetes</taxon>
        <taxon>Russulales</taxon>
        <taxon>Bondarzewiaceae</taxon>
        <taxon>Heterobasidion</taxon>
        <taxon>Heterobasidion annosum species complex</taxon>
    </lineage>
</organism>
<accession>W4KKC4</accession>
<evidence type="ECO:0000313" key="1">
    <source>
        <dbReference type="EMBL" id="ETW85780.1"/>
    </source>
</evidence>
<reference evidence="1 2" key="1">
    <citation type="journal article" date="2012" name="New Phytol.">
        <title>Insight into trade-off between wood decay and parasitism from the genome of a fungal forest pathogen.</title>
        <authorList>
            <person name="Olson A."/>
            <person name="Aerts A."/>
            <person name="Asiegbu F."/>
            <person name="Belbahri L."/>
            <person name="Bouzid O."/>
            <person name="Broberg A."/>
            <person name="Canback B."/>
            <person name="Coutinho P.M."/>
            <person name="Cullen D."/>
            <person name="Dalman K."/>
            <person name="Deflorio G."/>
            <person name="van Diepen L.T."/>
            <person name="Dunand C."/>
            <person name="Duplessis S."/>
            <person name="Durling M."/>
            <person name="Gonthier P."/>
            <person name="Grimwood J."/>
            <person name="Fossdal C.G."/>
            <person name="Hansson D."/>
            <person name="Henrissat B."/>
            <person name="Hietala A."/>
            <person name="Himmelstrand K."/>
            <person name="Hoffmeister D."/>
            <person name="Hogberg N."/>
            <person name="James T.Y."/>
            <person name="Karlsson M."/>
            <person name="Kohler A."/>
            <person name="Kues U."/>
            <person name="Lee Y.H."/>
            <person name="Lin Y.C."/>
            <person name="Lind M."/>
            <person name="Lindquist E."/>
            <person name="Lombard V."/>
            <person name="Lucas S."/>
            <person name="Lunden K."/>
            <person name="Morin E."/>
            <person name="Murat C."/>
            <person name="Park J."/>
            <person name="Raffaello T."/>
            <person name="Rouze P."/>
            <person name="Salamov A."/>
            <person name="Schmutz J."/>
            <person name="Solheim H."/>
            <person name="Stahlberg J."/>
            <person name="Velez H."/>
            <person name="de Vries R.P."/>
            <person name="Wiebenga A."/>
            <person name="Woodward S."/>
            <person name="Yakovlev I."/>
            <person name="Garbelotto M."/>
            <person name="Martin F."/>
            <person name="Grigoriev I.V."/>
            <person name="Stenlid J."/>
        </authorList>
    </citation>
    <scope>NUCLEOTIDE SEQUENCE [LARGE SCALE GENOMIC DNA]</scope>
    <source>
        <strain evidence="1 2">TC 32-1</strain>
    </source>
</reference>
<keyword evidence="2" id="KW-1185">Reference proteome</keyword>
<dbReference type="KEGG" id="hir:HETIRDRAFT_448780"/>
<proteinExistence type="predicted"/>
<protein>
    <submittedName>
        <fullName evidence="1">Uncharacterized protein</fullName>
    </submittedName>
</protein>
<dbReference type="AlphaFoldDB" id="W4KKC4"/>
<dbReference type="RefSeq" id="XP_009542604.1">
    <property type="nucleotide sequence ID" value="XM_009544309.1"/>
</dbReference>
<dbReference type="InParanoid" id="W4KKC4"/>
<sequence length="110" mass="12207">MGLTEPDIFRSHLPPSRLGVPKVDPSLSVAVRFRERPPTRLPTRSFSERSKRIHHGAATAGLCQIVTLAAIARDRRSPASTDDSPPLLLSRFSVSTRARWRVMLRSVAPL</sequence>
<name>W4KKC4_HETIT</name>